<evidence type="ECO:0000256" key="1">
    <source>
        <dbReference type="SAM" id="MobiDB-lite"/>
    </source>
</evidence>
<accession>A0A381X530</accession>
<dbReference type="SUPFAM" id="SSF81886">
    <property type="entry name" value="Helical scaffold and wing domains of SecA"/>
    <property type="match status" value="1"/>
</dbReference>
<dbReference type="PANTHER" id="PTHR33747:SF1">
    <property type="entry name" value="ADENYLATE CYCLASE-ASSOCIATED CAP C-TERMINAL DOMAIN-CONTAINING PROTEIN"/>
    <property type="match status" value="1"/>
</dbReference>
<evidence type="ECO:0008006" key="3">
    <source>
        <dbReference type="Google" id="ProtNLM"/>
    </source>
</evidence>
<dbReference type="Pfam" id="PF02810">
    <property type="entry name" value="SEC-C"/>
    <property type="match status" value="1"/>
</dbReference>
<organism evidence="2">
    <name type="scientific">marine metagenome</name>
    <dbReference type="NCBI Taxonomy" id="408172"/>
    <lineage>
        <taxon>unclassified sequences</taxon>
        <taxon>metagenomes</taxon>
        <taxon>ecological metagenomes</taxon>
    </lineage>
</organism>
<protein>
    <recommendedName>
        <fullName evidence="3">SecA Wing/Scaffold domain-containing protein</fullName>
    </recommendedName>
</protein>
<gene>
    <name evidence="2" type="ORF">METZ01_LOCUS112622</name>
</gene>
<dbReference type="InterPro" id="IPR036266">
    <property type="entry name" value="SecA_Wing/Scaffold_sf"/>
</dbReference>
<dbReference type="InterPro" id="IPR004027">
    <property type="entry name" value="SEC_C_motif"/>
</dbReference>
<sequence length="92" mass="10334">QEFKRESFAMFTSLLDTIDTEMVKALCSVNVDQKRESAEVNVNERQPPKTSVKQAQNITKPKPAQLPKKAKKIGRNDPCPCGSGKKYKRCHG</sequence>
<evidence type="ECO:0000313" key="2">
    <source>
        <dbReference type="EMBL" id="SVA59768.1"/>
    </source>
</evidence>
<reference evidence="2" key="1">
    <citation type="submission" date="2018-05" db="EMBL/GenBank/DDBJ databases">
        <authorList>
            <person name="Lanie J.A."/>
            <person name="Ng W.-L."/>
            <person name="Kazmierczak K.M."/>
            <person name="Andrzejewski T.M."/>
            <person name="Davidsen T.M."/>
            <person name="Wayne K.J."/>
            <person name="Tettelin H."/>
            <person name="Glass J.I."/>
            <person name="Rusch D."/>
            <person name="Podicherti R."/>
            <person name="Tsui H.-C.T."/>
            <person name="Winkler M.E."/>
        </authorList>
    </citation>
    <scope>NUCLEOTIDE SEQUENCE</scope>
</reference>
<dbReference type="EMBL" id="UINC01013922">
    <property type="protein sequence ID" value="SVA59768.1"/>
    <property type="molecule type" value="Genomic_DNA"/>
</dbReference>
<feature type="compositionally biased region" description="Polar residues" evidence="1">
    <location>
        <begin position="48"/>
        <end position="59"/>
    </location>
</feature>
<dbReference type="AlphaFoldDB" id="A0A381X530"/>
<name>A0A381X530_9ZZZZ</name>
<feature type="non-terminal residue" evidence="2">
    <location>
        <position position="1"/>
    </location>
</feature>
<dbReference type="PANTHER" id="PTHR33747">
    <property type="entry name" value="UPF0225 PROTEIN SCO1677"/>
    <property type="match status" value="1"/>
</dbReference>
<dbReference type="Gene3D" id="3.10.450.50">
    <property type="match status" value="1"/>
</dbReference>
<feature type="region of interest" description="Disordered" evidence="1">
    <location>
        <begin position="36"/>
        <end position="92"/>
    </location>
</feature>
<proteinExistence type="predicted"/>